<sequence length="317" mass="36606">MMTLKGKNVASTAGTKRSRKGTTSRSSSQAATNFPPTKFGKKTFMNYGVERYDCQQEAKYMGDEYVLEGRLLVQFSRIHAQVRVLGLHSFGQPIAIAFVDFRPCSASLWIKSCAFFGGSVEYFLSGANCDHFDFQAMIQGPPYRDIQYILCWVNYVARWDRVRDTGRHSTLRYAHLKLEARVWLKIVSRTLFPCKHMFEFTRERVMLVYRLMKGLPVNAGAILRQNMLKFWTNWRWSFCYGSLQTRYLRILETEEEVYEVYPSCASHLVCHLVDVTKTKAHDPSQGKVCSTTDRQARDDWVECIGLPSFNCGLVVIW</sequence>
<reference evidence="3 4" key="1">
    <citation type="submission" date="2020-09" db="EMBL/GenBank/DDBJ databases">
        <title>De no assembly of potato wild relative species, Solanum commersonii.</title>
        <authorList>
            <person name="Cho K."/>
        </authorList>
    </citation>
    <scope>NUCLEOTIDE SEQUENCE [LARGE SCALE GENOMIC DNA]</scope>
    <source>
        <strain evidence="3">LZ3.2</strain>
        <tissue evidence="3">Leaf</tissue>
    </source>
</reference>
<organism evidence="3 4">
    <name type="scientific">Solanum commersonii</name>
    <name type="common">Commerson's wild potato</name>
    <name type="synonym">Commerson's nightshade</name>
    <dbReference type="NCBI Taxonomy" id="4109"/>
    <lineage>
        <taxon>Eukaryota</taxon>
        <taxon>Viridiplantae</taxon>
        <taxon>Streptophyta</taxon>
        <taxon>Embryophyta</taxon>
        <taxon>Tracheophyta</taxon>
        <taxon>Spermatophyta</taxon>
        <taxon>Magnoliopsida</taxon>
        <taxon>eudicotyledons</taxon>
        <taxon>Gunneridae</taxon>
        <taxon>Pentapetalae</taxon>
        <taxon>asterids</taxon>
        <taxon>lamiids</taxon>
        <taxon>Solanales</taxon>
        <taxon>Solanaceae</taxon>
        <taxon>Solanoideae</taxon>
        <taxon>Solaneae</taxon>
        <taxon>Solanum</taxon>
    </lineage>
</organism>
<proteinExistence type="predicted"/>
<dbReference type="EMBL" id="JACXVP010000001">
    <property type="protein sequence ID" value="KAG5631152.1"/>
    <property type="molecule type" value="Genomic_DNA"/>
</dbReference>
<name>A0A9J6B3E5_SOLCO</name>
<keyword evidence="4" id="KW-1185">Reference proteome</keyword>
<evidence type="ECO:0000313" key="4">
    <source>
        <dbReference type="Proteomes" id="UP000824120"/>
    </source>
</evidence>
<protein>
    <recommendedName>
        <fullName evidence="2">Putative plant transposon protein domain-containing protein</fullName>
    </recommendedName>
</protein>
<evidence type="ECO:0000313" key="3">
    <source>
        <dbReference type="EMBL" id="KAG5631152.1"/>
    </source>
</evidence>
<comment type="caution">
    <text evidence="3">The sequence shown here is derived from an EMBL/GenBank/DDBJ whole genome shotgun (WGS) entry which is preliminary data.</text>
</comment>
<feature type="domain" description="Putative plant transposon protein" evidence="2">
    <location>
        <begin position="123"/>
        <end position="249"/>
    </location>
</feature>
<dbReference type="OrthoDB" id="1306244at2759"/>
<dbReference type="InterPro" id="IPR046796">
    <property type="entry name" value="Transposase_32_dom"/>
</dbReference>
<gene>
    <name evidence="3" type="ORF">H5410_002869</name>
</gene>
<dbReference type="AlphaFoldDB" id="A0A9J6B3E5"/>
<dbReference type="Proteomes" id="UP000824120">
    <property type="component" value="Chromosome 1"/>
</dbReference>
<evidence type="ECO:0000259" key="2">
    <source>
        <dbReference type="Pfam" id="PF20167"/>
    </source>
</evidence>
<accession>A0A9J6B3E5</accession>
<feature type="region of interest" description="Disordered" evidence="1">
    <location>
        <begin position="1"/>
        <end position="35"/>
    </location>
</feature>
<dbReference type="Pfam" id="PF20167">
    <property type="entry name" value="Transposase_32"/>
    <property type="match status" value="1"/>
</dbReference>
<evidence type="ECO:0000256" key="1">
    <source>
        <dbReference type="SAM" id="MobiDB-lite"/>
    </source>
</evidence>